<dbReference type="Gene3D" id="2.40.50.90">
    <property type="match status" value="1"/>
</dbReference>
<dbReference type="InterPro" id="IPR035437">
    <property type="entry name" value="SNase_OB-fold_sf"/>
</dbReference>
<keyword evidence="1" id="KW-0472">Membrane</keyword>
<dbReference type="InterPro" id="IPR042421">
    <property type="entry name" value="C3orf33-like"/>
</dbReference>
<protein>
    <recommendedName>
        <fullName evidence="3">TNase-like domain-containing protein</fullName>
    </recommendedName>
</protein>
<evidence type="ECO:0000313" key="2">
    <source>
        <dbReference type="EMBL" id="JAV27460.1"/>
    </source>
</evidence>
<dbReference type="EMBL" id="GFDL01007585">
    <property type="protein sequence ID" value="JAV27460.1"/>
    <property type="molecule type" value="Transcribed_RNA"/>
</dbReference>
<dbReference type="PANTHER" id="PTHR28434:SF1">
    <property type="entry name" value="PROTEIN C3ORF33"/>
    <property type="match status" value="1"/>
</dbReference>
<feature type="transmembrane region" description="Helical" evidence="1">
    <location>
        <begin position="27"/>
        <end position="44"/>
    </location>
</feature>
<reference evidence="2" key="1">
    <citation type="submission" date="2017-01" db="EMBL/GenBank/DDBJ databases">
        <title>A deep insight into the sialotranscriptome of adult male and female Cluex tarsalis mosquitoes.</title>
        <authorList>
            <person name="Ribeiro J.M."/>
            <person name="Moreira F."/>
            <person name="Bernard K.A."/>
            <person name="Calvo E."/>
        </authorList>
    </citation>
    <scope>NUCLEOTIDE SEQUENCE</scope>
    <source>
        <strain evidence="2">Kern County</strain>
        <tissue evidence="2">Salivary glands</tissue>
    </source>
</reference>
<organism evidence="2">
    <name type="scientific">Culex tarsalis</name>
    <name type="common">Encephalitis mosquito</name>
    <dbReference type="NCBI Taxonomy" id="7177"/>
    <lineage>
        <taxon>Eukaryota</taxon>
        <taxon>Metazoa</taxon>
        <taxon>Ecdysozoa</taxon>
        <taxon>Arthropoda</taxon>
        <taxon>Hexapoda</taxon>
        <taxon>Insecta</taxon>
        <taxon>Pterygota</taxon>
        <taxon>Neoptera</taxon>
        <taxon>Endopterygota</taxon>
        <taxon>Diptera</taxon>
        <taxon>Nematocera</taxon>
        <taxon>Culicoidea</taxon>
        <taxon>Culicidae</taxon>
        <taxon>Culicinae</taxon>
        <taxon>Culicini</taxon>
        <taxon>Culex</taxon>
        <taxon>Culex</taxon>
    </lineage>
</organism>
<keyword evidence="1" id="KW-1133">Transmembrane helix</keyword>
<dbReference type="GO" id="GO:0005615">
    <property type="term" value="C:extracellular space"/>
    <property type="evidence" value="ECO:0007669"/>
    <property type="project" value="TreeGrafter"/>
</dbReference>
<dbReference type="AlphaFoldDB" id="A0A1Q3FIN9"/>
<accession>A0A1Q3FIN9</accession>
<dbReference type="PANTHER" id="PTHR28434">
    <property type="entry name" value="PROTEIN C3ORF33"/>
    <property type="match status" value="1"/>
</dbReference>
<keyword evidence="1" id="KW-0812">Transmembrane</keyword>
<evidence type="ECO:0000256" key="1">
    <source>
        <dbReference type="SAM" id="Phobius"/>
    </source>
</evidence>
<name>A0A1Q3FIN9_CULTA</name>
<evidence type="ECO:0008006" key="3">
    <source>
        <dbReference type="Google" id="ProtNLM"/>
    </source>
</evidence>
<proteinExistence type="predicted"/>
<sequence length="257" mass="28888">MAGAGEDKSYFQRFCDYMRRDTKGVQIATYTISGVLFVVAYNKIRPLTRFAKASDIPRHFIREQIPQYGHVRKIEPSIQSGPLLVVRHKPPLNLFFWSSKTLPVKVAGIDVNANGYSWLQSVVVDRQITFVPVPVGGDSGQEHAECRVFFYDRSKDGKAVRRVDVGEALLSLGFARMSVPVPVKATKAASKDPFERAVQGYLRALAKSESEAKDRRVGLWQQSLPPKLWPAKLWQSAWNGLLLKVSPASHRLPELVR</sequence>
<dbReference type="SUPFAM" id="SSF50199">
    <property type="entry name" value="Staphylococcal nuclease"/>
    <property type="match status" value="1"/>
</dbReference>